<evidence type="ECO:0000256" key="9">
    <source>
        <dbReference type="ARBA" id="ARBA00048359"/>
    </source>
</evidence>
<evidence type="ECO:0000259" key="13">
    <source>
        <dbReference type="Pfam" id="PF08264"/>
    </source>
</evidence>
<dbReference type="PANTHER" id="PTHR42780">
    <property type="entry name" value="SOLEUCYL-TRNA SYNTHETASE"/>
    <property type="match status" value="1"/>
</dbReference>
<dbReference type="AlphaFoldDB" id="A0AAE0N8Q1"/>
<feature type="domain" description="Methionyl/Valyl/Leucyl/Isoleucyl-tRNA synthetase anticodon-binding" evidence="13">
    <location>
        <begin position="575"/>
        <end position="671"/>
    </location>
</feature>
<feature type="domain" description="Aminoacyl-tRNA synthetase class Ia" evidence="12">
    <location>
        <begin position="25"/>
        <end position="70"/>
    </location>
</feature>
<protein>
    <recommendedName>
        <fullName evidence="2">isoleucine--tRNA ligase</fullName>
        <ecNumber evidence="2">6.1.1.5</ecNumber>
    </recommendedName>
    <alternativeName>
        <fullName evidence="8">Isoleucyl-tRNA synthetase</fullName>
    </alternativeName>
</protein>
<keyword evidence="6 10" id="KW-0648">Protein biosynthesis</keyword>
<evidence type="ECO:0000313" key="15">
    <source>
        <dbReference type="Proteomes" id="UP001285441"/>
    </source>
</evidence>
<dbReference type="InterPro" id="IPR002300">
    <property type="entry name" value="aa-tRNA-synth_Ia"/>
</dbReference>
<evidence type="ECO:0000256" key="1">
    <source>
        <dbReference type="ARBA" id="ARBA00005594"/>
    </source>
</evidence>
<keyword evidence="15" id="KW-1185">Reference proteome</keyword>
<accession>A0AAE0N8Q1</accession>
<feature type="domain" description="Aminoacyl-tRNA synthetase class Ia" evidence="12">
    <location>
        <begin position="420"/>
        <end position="537"/>
    </location>
</feature>
<dbReference type="GO" id="GO:0004822">
    <property type="term" value="F:isoleucine-tRNA ligase activity"/>
    <property type="evidence" value="ECO:0007669"/>
    <property type="project" value="UniProtKB-EC"/>
</dbReference>
<evidence type="ECO:0000256" key="2">
    <source>
        <dbReference type="ARBA" id="ARBA00013165"/>
    </source>
</evidence>
<dbReference type="InterPro" id="IPR009008">
    <property type="entry name" value="Val/Leu/Ile-tRNA-synth_edit"/>
</dbReference>
<dbReference type="SUPFAM" id="SSF52374">
    <property type="entry name" value="Nucleotidylyl transferase"/>
    <property type="match status" value="1"/>
</dbReference>
<feature type="compositionally biased region" description="Polar residues" evidence="11">
    <location>
        <begin position="1"/>
        <end position="14"/>
    </location>
</feature>
<dbReference type="GO" id="GO:0002161">
    <property type="term" value="F:aminoacyl-tRNA deacylase activity"/>
    <property type="evidence" value="ECO:0007669"/>
    <property type="project" value="InterPro"/>
</dbReference>
<dbReference type="GO" id="GO:0006428">
    <property type="term" value="P:isoleucyl-tRNA aminoacylation"/>
    <property type="evidence" value="ECO:0007669"/>
    <property type="project" value="InterPro"/>
</dbReference>
<comment type="similarity">
    <text evidence="1 10">Belongs to the class-I aminoacyl-tRNA synthetase family.</text>
</comment>
<reference evidence="14" key="1">
    <citation type="journal article" date="2023" name="Mol. Phylogenet. Evol.">
        <title>Genome-scale phylogeny and comparative genomics of the fungal order Sordariales.</title>
        <authorList>
            <person name="Hensen N."/>
            <person name="Bonometti L."/>
            <person name="Westerberg I."/>
            <person name="Brannstrom I.O."/>
            <person name="Guillou S."/>
            <person name="Cros-Aarteil S."/>
            <person name="Calhoun S."/>
            <person name="Haridas S."/>
            <person name="Kuo A."/>
            <person name="Mondo S."/>
            <person name="Pangilinan J."/>
            <person name="Riley R."/>
            <person name="LaButti K."/>
            <person name="Andreopoulos B."/>
            <person name="Lipzen A."/>
            <person name="Chen C."/>
            <person name="Yan M."/>
            <person name="Daum C."/>
            <person name="Ng V."/>
            <person name="Clum A."/>
            <person name="Steindorff A."/>
            <person name="Ohm R.A."/>
            <person name="Martin F."/>
            <person name="Silar P."/>
            <person name="Natvig D.O."/>
            <person name="Lalanne C."/>
            <person name="Gautier V."/>
            <person name="Ament-Velasquez S.L."/>
            <person name="Kruys A."/>
            <person name="Hutchinson M.I."/>
            <person name="Powell A.J."/>
            <person name="Barry K."/>
            <person name="Miller A.N."/>
            <person name="Grigoriev I.V."/>
            <person name="Debuchy R."/>
            <person name="Gladieux P."/>
            <person name="Hiltunen Thoren M."/>
            <person name="Johannesson H."/>
        </authorList>
    </citation>
    <scope>NUCLEOTIDE SEQUENCE</scope>
    <source>
        <strain evidence="14">CBS 232.78</strain>
    </source>
</reference>
<evidence type="ECO:0000256" key="7">
    <source>
        <dbReference type="ARBA" id="ARBA00023146"/>
    </source>
</evidence>
<dbReference type="EMBL" id="JAULSW010000007">
    <property type="protein sequence ID" value="KAK3374906.1"/>
    <property type="molecule type" value="Genomic_DNA"/>
</dbReference>
<organism evidence="14 15">
    <name type="scientific">Podospora didyma</name>
    <dbReference type="NCBI Taxonomy" id="330526"/>
    <lineage>
        <taxon>Eukaryota</taxon>
        <taxon>Fungi</taxon>
        <taxon>Dikarya</taxon>
        <taxon>Ascomycota</taxon>
        <taxon>Pezizomycotina</taxon>
        <taxon>Sordariomycetes</taxon>
        <taxon>Sordariomycetidae</taxon>
        <taxon>Sordariales</taxon>
        <taxon>Podosporaceae</taxon>
        <taxon>Podospora</taxon>
    </lineage>
</organism>
<dbReference type="PROSITE" id="PS00178">
    <property type="entry name" value="AA_TRNA_LIGASE_I"/>
    <property type="match status" value="1"/>
</dbReference>
<evidence type="ECO:0000313" key="14">
    <source>
        <dbReference type="EMBL" id="KAK3374906.1"/>
    </source>
</evidence>
<evidence type="ECO:0000256" key="6">
    <source>
        <dbReference type="ARBA" id="ARBA00022917"/>
    </source>
</evidence>
<dbReference type="InterPro" id="IPR033709">
    <property type="entry name" value="Anticodon_Ile_ABEc"/>
</dbReference>
<gene>
    <name evidence="14" type="ORF">B0H63DRAFT_562896</name>
</gene>
<dbReference type="GO" id="GO:0005524">
    <property type="term" value="F:ATP binding"/>
    <property type="evidence" value="ECO:0007669"/>
    <property type="project" value="UniProtKB-KW"/>
</dbReference>
<dbReference type="PRINTS" id="PR00984">
    <property type="entry name" value="TRNASYNTHILE"/>
</dbReference>
<evidence type="ECO:0000256" key="10">
    <source>
        <dbReference type="RuleBase" id="RU363035"/>
    </source>
</evidence>
<sequence>MPIPFSSSVKNTPNIREKDDSSFGEKKASRFTFYDGPPFATGLPHYGHLLTSTIKDIIPRYWSMKGYHTGHVRARCGPENGHRKVQCRVPVHRDDVFGRVEAHDRAAGRWVNFDDNGNDYESMDLGFMESCWWVFKQLFDKGHVYRAYQIMPYSTALGTPLSHMESKQNEKMTHDPAVLVSFPVLLMSGGSGGVEGTTNDDEDEDEEKPSLVVCTTTPWTLHSNLLITVHPDLEYLEILDEKTGRRYIMLESGLSMLYKDPKKARYSTLRTIPGKSMVGWKYKPLFNYFSDTFPDFFREDYDAAVAAGFITPSRLPPCPVDEAGRFTSEVPDYAGQHVKAADKTILKDLRSTGRLLVESQVGHVDKFCWRSDTQLIRRAVTSWFIRVTDSIPEMLKNLEEQTNWVPNRYWGTPIPVWVSDDFFDCWFESGSMPYASIHYPFEKNSEQFHNGLFPADFIAEGLDQTRGWFYTLTVLGKKLFGTSPFKNVIVNGLVFAEDGKKMYKSLKNYPDSNMVLDRYGSDALRLYLINSPVVRAEPMWFRGSGSLLYRKTTGQAFVAQTSSLEGGNKAENVMDRWILADCQSLLRFIEEEMRGYRLYTVVPRLLQNIDNLTNWYIRFNRKRLKGVAGPGLDDTTAALNTLLQVLFTLVRALAPFTPFLTEHIYQLLRPQLGSAVITTAGGLSPPDARSVIQLGRAARERRHSSSGGSNLSLKAPLMSLAVIADSQLLADIDSSLTLKAYIGEGLNVRNVILAAADGDDEERFNIVLEARVLDWPSLGRKLKKDVQMVRKALPTLGQAKLRGYQRTKTMVVDGITLGESELTLVRVIGKGKGKEQEAHDAEWEPAFADDMVVLLDFAPHPELVQEGMLRELVSLFQRLRKKAGLAPTDEVRVRQRVVSDPDGIGLGKLVAARQDLFVAALRGNVEEARDEEGGEIVLEEEQLVENAVVMLQLCEALKETHQTSASQL</sequence>
<dbReference type="Gene3D" id="1.10.730.10">
    <property type="entry name" value="Isoleucyl-tRNA Synthetase, Domain 1"/>
    <property type="match status" value="1"/>
</dbReference>
<keyword evidence="4 10" id="KW-0547">Nucleotide-binding</keyword>
<keyword evidence="5 10" id="KW-0067">ATP-binding</keyword>
<evidence type="ECO:0000259" key="12">
    <source>
        <dbReference type="Pfam" id="PF00133"/>
    </source>
</evidence>
<dbReference type="SUPFAM" id="SSF50677">
    <property type="entry name" value="ValRS/IleRS/LeuRS editing domain"/>
    <property type="match status" value="1"/>
</dbReference>
<feature type="domain" description="Aminoacyl-tRNA synthetase class Ia" evidence="12">
    <location>
        <begin position="105"/>
        <end position="418"/>
    </location>
</feature>
<dbReference type="InterPro" id="IPR013155">
    <property type="entry name" value="M/V/L/I-tRNA-synth_anticd-bd"/>
</dbReference>
<name>A0AAE0N8Q1_9PEZI</name>
<dbReference type="GO" id="GO:0000049">
    <property type="term" value="F:tRNA binding"/>
    <property type="evidence" value="ECO:0007669"/>
    <property type="project" value="InterPro"/>
</dbReference>
<evidence type="ECO:0000256" key="8">
    <source>
        <dbReference type="ARBA" id="ARBA00032665"/>
    </source>
</evidence>
<dbReference type="InterPro" id="IPR014729">
    <property type="entry name" value="Rossmann-like_a/b/a_fold"/>
</dbReference>
<dbReference type="Gene3D" id="3.40.50.620">
    <property type="entry name" value="HUPs"/>
    <property type="match status" value="3"/>
</dbReference>
<dbReference type="Gene3D" id="3.90.740.10">
    <property type="entry name" value="Valyl/Leucyl/Isoleucyl-tRNA synthetase, editing domain"/>
    <property type="match status" value="1"/>
</dbReference>
<keyword evidence="3 10" id="KW-0436">Ligase</keyword>
<dbReference type="Proteomes" id="UP001285441">
    <property type="component" value="Unassembled WGS sequence"/>
</dbReference>
<dbReference type="Pfam" id="PF00133">
    <property type="entry name" value="tRNA-synt_1"/>
    <property type="match status" value="3"/>
</dbReference>
<dbReference type="InterPro" id="IPR001412">
    <property type="entry name" value="aa-tRNA-synth_I_CS"/>
</dbReference>
<dbReference type="InterPro" id="IPR023586">
    <property type="entry name" value="Ile-tRNA-ligase_type2"/>
</dbReference>
<reference evidence="14" key="2">
    <citation type="submission" date="2023-06" db="EMBL/GenBank/DDBJ databases">
        <authorList>
            <consortium name="Lawrence Berkeley National Laboratory"/>
            <person name="Haridas S."/>
            <person name="Hensen N."/>
            <person name="Bonometti L."/>
            <person name="Westerberg I."/>
            <person name="Brannstrom I.O."/>
            <person name="Guillou S."/>
            <person name="Cros-Aarteil S."/>
            <person name="Calhoun S."/>
            <person name="Kuo A."/>
            <person name="Mondo S."/>
            <person name="Pangilinan J."/>
            <person name="Riley R."/>
            <person name="LaButti K."/>
            <person name="Andreopoulos B."/>
            <person name="Lipzen A."/>
            <person name="Chen C."/>
            <person name="Yanf M."/>
            <person name="Daum C."/>
            <person name="Ng V."/>
            <person name="Clum A."/>
            <person name="Steindorff A."/>
            <person name="Ohm R."/>
            <person name="Martin F."/>
            <person name="Silar P."/>
            <person name="Natvig D."/>
            <person name="Lalanne C."/>
            <person name="Gautier V."/>
            <person name="Ament-velasquez S.L."/>
            <person name="Kruys A."/>
            <person name="Hutchinson M.I."/>
            <person name="Powell A.J."/>
            <person name="Barry K."/>
            <person name="Miller A.N."/>
            <person name="Grigoriev I.V."/>
            <person name="Debuchy R."/>
            <person name="Gladieux P."/>
            <person name="Thoren M.H."/>
            <person name="Johannesson H."/>
        </authorList>
    </citation>
    <scope>NUCLEOTIDE SEQUENCE</scope>
    <source>
        <strain evidence="14">CBS 232.78</strain>
    </source>
</reference>
<dbReference type="SUPFAM" id="SSF47323">
    <property type="entry name" value="Anticodon-binding domain of a subclass of class I aminoacyl-tRNA synthetases"/>
    <property type="match status" value="1"/>
</dbReference>
<proteinExistence type="inferred from homology"/>
<evidence type="ECO:0000256" key="3">
    <source>
        <dbReference type="ARBA" id="ARBA00022598"/>
    </source>
</evidence>
<dbReference type="EC" id="6.1.1.5" evidence="2"/>
<evidence type="ECO:0000256" key="5">
    <source>
        <dbReference type="ARBA" id="ARBA00022840"/>
    </source>
</evidence>
<keyword evidence="7 10" id="KW-0030">Aminoacyl-tRNA synthetase</keyword>
<comment type="catalytic activity">
    <reaction evidence="9">
        <text>tRNA(Ile) + L-isoleucine + ATP = L-isoleucyl-tRNA(Ile) + AMP + diphosphate</text>
        <dbReference type="Rhea" id="RHEA:11060"/>
        <dbReference type="Rhea" id="RHEA-COMP:9666"/>
        <dbReference type="Rhea" id="RHEA-COMP:9695"/>
        <dbReference type="ChEBI" id="CHEBI:30616"/>
        <dbReference type="ChEBI" id="CHEBI:33019"/>
        <dbReference type="ChEBI" id="CHEBI:58045"/>
        <dbReference type="ChEBI" id="CHEBI:78442"/>
        <dbReference type="ChEBI" id="CHEBI:78528"/>
        <dbReference type="ChEBI" id="CHEBI:456215"/>
        <dbReference type="EC" id="6.1.1.5"/>
    </reaction>
</comment>
<evidence type="ECO:0000256" key="11">
    <source>
        <dbReference type="SAM" id="MobiDB-lite"/>
    </source>
</evidence>
<dbReference type="PANTHER" id="PTHR42780:SF1">
    <property type="entry name" value="ISOLEUCINE--TRNA LIGASE, CYTOPLASMIC"/>
    <property type="match status" value="1"/>
</dbReference>
<dbReference type="Pfam" id="PF08264">
    <property type="entry name" value="Anticodon_1"/>
    <property type="match status" value="1"/>
</dbReference>
<dbReference type="InterPro" id="IPR009080">
    <property type="entry name" value="tRNAsynth_Ia_anticodon-bd"/>
</dbReference>
<comment type="caution">
    <text evidence="14">The sequence shown here is derived from an EMBL/GenBank/DDBJ whole genome shotgun (WGS) entry which is preliminary data.</text>
</comment>
<dbReference type="Pfam" id="PF19302">
    <property type="entry name" value="DUF5915"/>
    <property type="match status" value="1"/>
</dbReference>
<dbReference type="CDD" id="cd07961">
    <property type="entry name" value="Anticodon_Ia_Ile_ABEc"/>
    <property type="match status" value="1"/>
</dbReference>
<dbReference type="InterPro" id="IPR002301">
    <property type="entry name" value="Ile-tRNA-ligase"/>
</dbReference>
<feature type="region of interest" description="Disordered" evidence="11">
    <location>
        <begin position="1"/>
        <end position="23"/>
    </location>
</feature>
<evidence type="ECO:0000256" key="4">
    <source>
        <dbReference type="ARBA" id="ARBA00022741"/>
    </source>
</evidence>